<name>A0AAU9WVU2_9CNID</name>
<dbReference type="SUPFAM" id="SSF117773">
    <property type="entry name" value="GTF2I-like repeat"/>
    <property type="match status" value="1"/>
</dbReference>
<evidence type="ECO:0000256" key="5">
    <source>
        <dbReference type="ARBA" id="ARBA00023163"/>
    </source>
</evidence>
<dbReference type="GO" id="GO:0003677">
    <property type="term" value="F:DNA binding"/>
    <property type="evidence" value="ECO:0007669"/>
    <property type="project" value="UniProtKB-KW"/>
</dbReference>
<sequence>MTSAEKDAFKGKAESLKVPDVSELSEAQKSKLISVHRKNLLNEIMFLEDLGCESSLIFQDTSGQVYNFGSSAGFSFLCLNPDINIKFRDHFACTNERYTYKDVQQLFNSKYSEAIKKPGSRVPYLRGGFTVENLPDGIFFKKPFHYGTKQLQAIMEKKSEIKFVITSNANVNLQSNRDFIPSPTQPETVVTLLSRIVDRQCAERVVRLSDKITEQDVEVVELRLDQEERLRLNEYSFYFEDDAWLAVGANIQHSTEAQGLIVPVFTESEDEKFWLFYTIQNPSKLVKASFTYKIKGYWLDLQGQSNYKLLNNHQDYVTIANLIKNGPYGPLYFLQGMEISDDQYFNIPEVFNNAIFAALRSSTII</sequence>
<accession>A0AAU9WVU2</accession>
<organism evidence="7 8">
    <name type="scientific">Pocillopora meandrina</name>
    <dbReference type="NCBI Taxonomy" id="46732"/>
    <lineage>
        <taxon>Eukaryota</taxon>
        <taxon>Metazoa</taxon>
        <taxon>Cnidaria</taxon>
        <taxon>Anthozoa</taxon>
        <taxon>Hexacorallia</taxon>
        <taxon>Scleractinia</taxon>
        <taxon>Astrocoeniina</taxon>
        <taxon>Pocilloporidae</taxon>
        <taxon>Pocillopora</taxon>
    </lineage>
</organism>
<reference evidence="7 8" key="1">
    <citation type="submission" date="2022-05" db="EMBL/GenBank/DDBJ databases">
        <authorList>
            <consortium name="Genoscope - CEA"/>
            <person name="William W."/>
        </authorList>
    </citation>
    <scope>NUCLEOTIDE SEQUENCE [LARGE SCALE GENOMIC DNA]</scope>
</reference>
<keyword evidence="5" id="KW-0804">Transcription</keyword>
<dbReference type="Proteomes" id="UP001159428">
    <property type="component" value="Unassembled WGS sequence"/>
</dbReference>
<dbReference type="GO" id="GO:0005634">
    <property type="term" value="C:nucleus"/>
    <property type="evidence" value="ECO:0007669"/>
    <property type="project" value="UniProtKB-SubCell"/>
</dbReference>
<comment type="subcellular location">
    <subcellularLocation>
        <location evidence="1">Nucleus</location>
    </subcellularLocation>
</comment>
<evidence type="ECO:0000256" key="4">
    <source>
        <dbReference type="ARBA" id="ARBA00023125"/>
    </source>
</evidence>
<keyword evidence="4" id="KW-0238">DNA-binding</keyword>
<dbReference type="InterPro" id="IPR004212">
    <property type="entry name" value="GTF2I"/>
</dbReference>
<dbReference type="Pfam" id="PF02946">
    <property type="entry name" value="GTF2I"/>
    <property type="match status" value="1"/>
</dbReference>
<dbReference type="InterPro" id="IPR036647">
    <property type="entry name" value="GTF2I-like_rpt_sf"/>
</dbReference>
<dbReference type="AlphaFoldDB" id="A0AAU9WVU2"/>
<keyword evidence="6" id="KW-0539">Nucleus</keyword>
<evidence type="ECO:0000256" key="3">
    <source>
        <dbReference type="ARBA" id="ARBA00023015"/>
    </source>
</evidence>
<proteinExistence type="predicted"/>
<protein>
    <submittedName>
        <fullName evidence="7">Uncharacterized protein</fullName>
    </submittedName>
</protein>
<dbReference type="EMBL" id="CALNXJ010000023">
    <property type="protein sequence ID" value="CAH3127845.1"/>
    <property type="molecule type" value="Genomic_DNA"/>
</dbReference>
<gene>
    <name evidence="7" type="ORF">PMEA_00013371</name>
</gene>
<keyword evidence="8" id="KW-1185">Reference proteome</keyword>
<dbReference type="Gene3D" id="3.90.1460.10">
    <property type="entry name" value="GTF2I-like"/>
    <property type="match status" value="1"/>
</dbReference>
<keyword evidence="2" id="KW-0677">Repeat</keyword>
<evidence type="ECO:0000256" key="6">
    <source>
        <dbReference type="ARBA" id="ARBA00023242"/>
    </source>
</evidence>
<evidence type="ECO:0000313" key="7">
    <source>
        <dbReference type="EMBL" id="CAH3127845.1"/>
    </source>
</evidence>
<comment type="caution">
    <text evidence="7">The sequence shown here is derived from an EMBL/GenBank/DDBJ whole genome shotgun (WGS) entry which is preliminary data.</text>
</comment>
<evidence type="ECO:0000256" key="2">
    <source>
        <dbReference type="ARBA" id="ARBA00022737"/>
    </source>
</evidence>
<evidence type="ECO:0000256" key="1">
    <source>
        <dbReference type="ARBA" id="ARBA00004123"/>
    </source>
</evidence>
<keyword evidence="3" id="KW-0805">Transcription regulation</keyword>
<dbReference type="PROSITE" id="PS51139">
    <property type="entry name" value="GTF2I"/>
    <property type="match status" value="1"/>
</dbReference>
<evidence type="ECO:0000313" key="8">
    <source>
        <dbReference type="Proteomes" id="UP001159428"/>
    </source>
</evidence>